<dbReference type="Gene3D" id="1.10.260.40">
    <property type="entry name" value="lambda repressor-like DNA-binding domains"/>
    <property type="match status" value="1"/>
</dbReference>
<dbReference type="RefSeq" id="WP_146986118.1">
    <property type="nucleotide sequence ID" value="NZ_VITY01000004.1"/>
</dbReference>
<proteinExistence type="predicted"/>
<dbReference type="Pfam" id="PF13560">
    <property type="entry name" value="HTH_31"/>
    <property type="match status" value="1"/>
</dbReference>
<feature type="domain" description="HTH cro/C1-type" evidence="1">
    <location>
        <begin position="10"/>
        <end position="46"/>
    </location>
</feature>
<reference evidence="2 3" key="1">
    <citation type="submission" date="2019-06" db="EMBL/GenBank/DDBJ databases">
        <title>Genomic Encyclopedia of Type Strains, Phase IV (KMG-V): Genome sequencing to study the core and pangenomes of soil and plant-associated prokaryotes.</title>
        <authorList>
            <person name="Whitman W."/>
        </authorList>
    </citation>
    <scope>NUCLEOTIDE SEQUENCE [LARGE SCALE GENOMIC DNA]</scope>
    <source>
        <strain evidence="2 3">BR 10355</strain>
    </source>
</reference>
<gene>
    <name evidence="2" type="ORF">FBZ93_10449</name>
</gene>
<dbReference type="SUPFAM" id="SSF47413">
    <property type="entry name" value="lambda repressor-like DNA-binding domains"/>
    <property type="match status" value="1"/>
</dbReference>
<dbReference type="PROSITE" id="PS50943">
    <property type="entry name" value="HTH_CROC1"/>
    <property type="match status" value="1"/>
</dbReference>
<dbReference type="OrthoDB" id="9813719at2"/>
<dbReference type="AlphaFoldDB" id="A0A560LZF0"/>
<sequence length="81" mass="9227">MARSHHSVEFEELRLKTGLTRAETANLLGVTERTVVRYEGGESRPSPIAIKWLQDYLARLPEKRQKPAAFRFVDLFAGISL</sequence>
<comment type="caution">
    <text evidence="2">The sequence shown here is derived from an EMBL/GenBank/DDBJ whole genome shotgun (WGS) entry which is preliminary data.</text>
</comment>
<accession>A0A560LZF0</accession>
<evidence type="ECO:0000313" key="3">
    <source>
        <dbReference type="Proteomes" id="UP000321304"/>
    </source>
</evidence>
<dbReference type="GO" id="GO:0003677">
    <property type="term" value="F:DNA binding"/>
    <property type="evidence" value="ECO:0007669"/>
    <property type="project" value="InterPro"/>
</dbReference>
<organism evidence="2 3">
    <name type="scientific">Bradyrhizobium macuxiense</name>
    <dbReference type="NCBI Taxonomy" id="1755647"/>
    <lineage>
        <taxon>Bacteria</taxon>
        <taxon>Pseudomonadati</taxon>
        <taxon>Pseudomonadota</taxon>
        <taxon>Alphaproteobacteria</taxon>
        <taxon>Hyphomicrobiales</taxon>
        <taxon>Nitrobacteraceae</taxon>
        <taxon>Bradyrhizobium</taxon>
    </lineage>
</organism>
<keyword evidence="3" id="KW-1185">Reference proteome</keyword>
<dbReference type="InterPro" id="IPR001387">
    <property type="entry name" value="Cro/C1-type_HTH"/>
</dbReference>
<dbReference type="EMBL" id="VITY01000004">
    <property type="protein sequence ID" value="TWC00779.1"/>
    <property type="molecule type" value="Genomic_DNA"/>
</dbReference>
<dbReference type="SMART" id="SM00530">
    <property type="entry name" value="HTH_XRE"/>
    <property type="match status" value="1"/>
</dbReference>
<dbReference type="CDD" id="cd00093">
    <property type="entry name" value="HTH_XRE"/>
    <property type="match status" value="1"/>
</dbReference>
<dbReference type="Proteomes" id="UP000321304">
    <property type="component" value="Unassembled WGS sequence"/>
</dbReference>
<dbReference type="InterPro" id="IPR010982">
    <property type="entry name" value="Lambda_DNA-bd_dom_sf"/>
</dbReference>
<name>A0A560LZF0_9BRAD</name>
<protein>
    <submittedName>
        <fullName evidence="2">Helix-turn-helix protein</fullName>
    </submittedName>
</protein>
<evidence type="ECO:0000313" key="2">
    <source>
        <dbReference type="EMBL" id="TWC00779.1"/>
    </source>
</evidence>
<evidence type="ECO:0000259" key="1">
    <source>
        <dbReference type="PROSITE" id="PS50943"/>
    </source>
</evidence>